<comment type="subcellular location">
    <subcellularLocation>
        <location evidence="2">Cell membrane</location>
        <topology evidence="2">Multi-pass membrane protein</topology>
    </subcellularLocation>
</comment>
<keyword evidence="9" id="KW-0067">ATP-binding</keyword>
<evidence type="ECO:0000256" key="7">
    <source>
        <dbReference type="ARBA" id="ARBA00022741"/>
    </source>
</evidence>
<dbReference type="PANTHER" id="PTHR45453:SF2">
    <property type="entry name" value="HISTIDINE KINASE"/>
    <property type="match status" value="1"/>
</dbReference>
<keyword evidence="6 13" id="KW-0812">Transmembrane</keyword>
<dbReference type="PROSITE" id="PS50109">
    <property type="entry name" value="HIS_KIN"/>
    <property type="match status" value="1"/>
</dbReference>
<dbReference type="InterPro" id="IPR005467">
    <property type="entry name" value="His_kinase_dom"/>
</dbReference>
<protein>
    <recommendedName>
        <fullName evidence="3">histidine kinase</fullName>
        <ecNumber evidence="3">2.7.13.3</ecNumber>
    </recommendedName>
</protein>
<keyword evidence="4" id="KW-1003">Cell membrane</keyword>
<evidence type="ECO:0000256" key="13">
    <source>
        <dbReference type="SAM" id="Phobius"/>
    </source>
</evidence>
<dbReference type="GO" id="GO:0000155">
    <property type="term" value="F:phosphorelay sensor kinase activity"/>
    <property type="evidence" value="ECO:0007669"/>
    <property type="project" value="TreeGrafter"/>
</dbReference>
<evidence type="ECO:0000256" key="4">
    <source>
        <dbReference type="ARBA" id="ARBA00022475"/>
    </source>
</evidence>
<dbReference type="OrthoDB" id="9780487at2"/>
<sequence length="334" mass="38251">MIRMFLRERLSWILLFISFLAFLLFFAYLDTSLPLEPILYFVFLSLIFFSIFLAVRYNKETTFYKSLMDRADDLDPSTLVHSDSPFEQIIEDSLTGQTETLRKAASKNRTELEQEKDDLLSWIHEVKTPLTTMHLMIGRMDNETMKAALTYEWLRIHLLLDQKLHQKRISFIDSDLYLEKTDVEEILYGEIKTLQSWCIQKGIGFEINLGKSLVVSDAKWLAFILRQVLSNAVKYSKDSDIVINSSGKDGKTVLTIQDFGRGIDPKDLPRIFEKGFTSTVHHHDSASTGMGLYLAKKAAGPLHISLSVNSVPGRGTTFQLVFPQENAFTTIRSM</sequence>
<dbReference type="SMART" id="SM00387">
    <property type="entry name" value="HATPase_c"/>
    <property type="match status" value="1"/>
</dbReference>
<dbReference type="InterPro" id="IPR050351">
    <property type="entry name" value="BphY/WalK/GraS-like"/>
</dbReference>
<feature type="transmembrane region" description="Helical" evidence="13">
    <location>
        <begin position="12"/>
        <end position="31"/>
    </location>
</feature>
<dbReference type="GO" id="GO:0005524">
    <property type="term" value="F:ATP binding"/>
    <property type="evidence" value="ECO:0007669"/>
    <property type="project" value="UniProtKB-KW"/>
</dbReference>
<keyword evidence="11" id="KW-0902">Two-component regulatory system</keyword>
<comment type="catalytic activity">
    <reaction evidence="1">
        <text>ATP + protein L-histidine = ADP + protein N-phospho-L-histidine.</text>
        <dbReference type="EC" id="2.7.13.3"/>
    </reaction>
</comment>
<evidence type="ECO:0000256" key="8">
    <source>
        <dbReference type="ARBA" id="ARBA00022777"/>
    </source>
</evidence>
<keyword evidence="12 13" id="KW-0472">Membrane</keyword>
<evidence type="ECO:0000256" key="11">
    <source>
        <dbReference type="ARBA" id="ARBA00023012"/>
    </source>
</evidence>
<accession>A0A3A1QPS0</accession>
<reference evidence="15 16" key="1">
    <citation type="submission" date="2018-09" db="EMBL/GenBank/DDBJ databases">
        <title>Bacillus saliacetes sp. nov., isolated from Thai shrimp paste (Ka-pi).</title>
        <authorList>
            <person name="Daroonpunt R."/>
            <person name="Tanasupawat S."/>
            <person name="Yiamsombut S."/>
        </authorList>
    </citation>
    <scope>NUCLEOTIDE SEQUENCE [LARGE SCALE GENOMIC DNA]</scope>
    <source>
        <strain evidence="15 16">SKP7-4</strain>
    </source>
</reference>
<feature type="transmembrane region" description="Helical" evidence="13">
    <location>
        <begin position="37"/>
        <end position="55"/>
    </location>
</feature>
<evidence type="ECO:0000256" key="1">
    <source>
        <dbReference type="ARBA" id="ARBA00000085"/>
    </source>
</evidence>
<dbReference type="Gene3D" id="3.30.565.10">
    <property type="entry name" value="Histidine kinase-like ATPase, C-terminal domain"/>
    <property type="match status" value="1"/>
</dbReference>
<evidence type="ECO:0000256" key="2">
    <source>
        <dbReference type="ARBA" id="ARBA00004651"/>
    </source>
</evidence>
<evidence type="ECO:0000256" key="6">
    <source>
        <dbReference type="ARBA" id="ARBA00022692"/>
    </source>
</evidence>
<dbReference type="InterPro" id="IPR036890">
    <property type="entry name" value="HATPase_C_sf"/>
</dbReference>
<dbReference type="Pfam" id="PF02518">
    <property type="entry name" value="HATPase_c"/>
    <property type="match status" value="1"/>
</dbReference>
<dbReference type="InterPro" id="IPR003594">
    <property type="entry name" value="HATPase_dom"/>
</dbReference>
<dbReference type="RefSeq" id="WP_119549208.1">
    <property type="nucleotide sequence ID" value="NZ_QXIR01000039.1"/>
</dbReference>
<dbReference type="PANTHER" id="PTHR45453">
    <property type="entry name" value="PHOSPHATE REGULON SENSOR PROTEIN PHOR"/>
    <property type="match status" value="1"/>
</dbReference>
<dbReference type="GO" id="GO:0016036">
    <property type="term" value="P:cellular response to phosphate starvation"/>
    <property type="evidence" value="ECO:0007669"/>
    <property type="project" value="TreeGrafter"/>
</dbReference>
<dbReference type="PRINTS" id="PR00344">
    <property type="entry name" value="BCTRLSENSOR"/>
</dbReference>
<dbReference type="EC" id="2.7.13.3" evidence="3"/>
<evidence type="ECO:0000256" key="9">
    <source>
        <dbReference type="ARBA" id="ARBA00022840"/>
    </source>
</evidence>
<evidence type="ECO:0000313" key="16">
    <source>
        <dbReference type="Proteomes" id="UP000265801"/>
    </source>
</evidence>
<evidence type="ECO:0000256" key="3">
    <source>
        <dbReference type="ARBA" id="ARBA00012438"/>
    </source>
</evidence>
<organism evidence="15 16">
    <name type="scientific">Bacillus salacetis</name>
    <dbReference type="NCBI Taxonomy" id="2315464"/>
    <lineage>
        <taxon>Bacteria</taxon>
        <taxon>Bacillati</taxon>
        <taxon>Bacillota</taxon>
        <taxon>Bacilli</taxon>
        <taxon>Bacillales</taxon>
        <taxon>Bacillaceae</taxon>
        <taxon>Bacillus</taxon>
    </lineage>
</organism>
<dbReference type="Proteomes" id="UP000265801">
    <property type="component" value="Unassembled WGS sequence"/>
</dbReference>
<dbReference type="GO" id="GO:0005886">
    <property type="term" value="C:plasma membrane"/>
    <property type="evidence" value="ECO:0007669"/>
    <property type="project" value="UniProtKB-SubCell"/>
</dbReference>
<evidence type="ECO:0000256" key="10">
    <source>
        <dbReference type="ARBA" id="ARBA00022989"/>
    </source>
</evidence>
<evidence type="ECO:0000313" key="15">
    <source>
        <dbReference type="EMBL" id="RIW28831.1"/>
    </source>
</evidence>
<comment type="caution">
    <text evidence="15">The sequence shown here is derived from an EMBL/GenBank/DDBJ whole genome shotgun (WGS) entry which is preliminary data.</text>
</comment>
<dbReference type="AlphaFoldDB" id="A0A3A1QPS0"/>
<feature type="domain" description="Histidine kinase" evidence="14">
    <location>
        <begin position="121"/>
        <end position="326"/>
    </location>
</feature>
<evidence type="ECO:0000259" key="14">
    <source>
        <dbReference type="PROSITE" id="PS50109"/>
    </source>
</evidence>
<keyword evidence="8 15" id="KW-0418">Kinase</keyword>
<keyword evidence="5" id="KW-0808">Transferase</keyword>
<dbReference type="InterPro" id="IPR004358">
    <property type="entry name" value="Sig_transdc_His_kin-like_C"/>
</dbReference>
<dbReference type="GO" id="GO:0004721">
    <property type="term" value="F:phosphoprotein phosphatase activity"/>
    <property type="evidence" value="ECO:0007669"/>
    <property type="project" value="TreeGrafter"/>
</dbReference>
<keyword evidence="16" id="KW-1185">Reference proteome</keyword>
<name>A0A3A1QPS0_9BACI</name>
<evidence type="ECO:0000256" key="5">
    <source>
        <dbReference type="ARBA" id="ARBA00022679"/>
    </source>
</evidence>
<gene>
    <name evidence="15" type="ORF">D3H55_20715</name>
</gene>
<keyword evidence="10 13" id="KW-1133">Transmembrane helix</keyword>
<keyword evidence="7" id="KW-0547">Nucleotide-binding</keyword>
<dbReference type="EMBL" id="QXIR01000039">
    <property type="protein sequence ID" value="RIW28831.1"/>
    <property type="molecule type" value="Genomic_DNA"/>
</dbReference>
<dbReference type="SUPFAM" id="SSF55874">
    <property type="entry name" value="ATPase domain of HSP90 chaperone/DNA topoisomerase II/histidine kinase"/>
    <property type="match status" value="1"/>
</dbReference>
<proteinExistence type="predicted"/>
<evidence type="ECO:0000256" key="12">
    <source>
        <dbReference type="ARBA" id="ARBA00023136"/>
    </source>
</evidence>